<evidence type="ECO:0000256" key="1">
    <source>
        <dbReference type="ARBA" id="ARBA00022723"/>
    </source>
</evidence>
<evidence type="ECO:0008006" key="5">
    <source>
        <dbReference type="Google" id="ProtNLM"/>
    </source>
</evidence>
<dbReference type="GO" id="GO:0016829">
    <property type="term" value="F:lyase activity"/>
    <property type="evidence" value="ECO:0007669"/>
    <property type="project" value="UniProtKB-KW"/>
</dbReference>
<dbReference type="OrthoDB" id="9797895at2"/>
<name>A0A1S2LLU5_9BACI</name>
<dbReference type="InterPro" id="IPR002762">
    <property type="entry name" value="CbiX-like"/>
</dbReference>
<proteinExistence type="predicted"/>
<dbReference type="RefSeq" id="WP_071309580.1">
    <property type="nucleotide sequence ID" value="NZ_MLQR01000028.1"/>
</dbReference>
<dbReference type="InterPro" id="IPR050963">
    <property type="entry name" value="Sirohydro_Cobaltochel/CbiX"/>
</dbReference>
<dbReference type="CDD" id="cd03416">
    <property type="entry name" value="CbiX_SirB_N"/>
    <property type="match status" value="1"/>
</dbReference>
<keyword evidence="2" id="KW-0456">Lyase</keyword>
<evidence type="ECO:0000256" key="2">
    <source>
        <dbReference type="ARBA" id="ARBA00023239"/>
    </source>
</evidence>
<dbReference type="Gene3D" id="3.40.50.1400">
    <property type="match status" value="2"/>
</dbReference>
<dbReference type="AlphaFoldDB" id="A0A1S2LLU5"/>
<dbReference type="PANTHER" id="PTHR33542">
    <property type="entry name" value="SIROHYDROCHLORIN FERROCHELATASE, CHLOROPLASTIC"/>
    <property type="match status" value="1"/>
</dbReference>
<dbReference type="Pfam" id="PF01903">
    <property type="entry name" value="CbiX"/>
    <property type="match status" value="2"/>
</dbReference>
<comment type="caution">
    <text evidence="3">The sequence shown here is derived from an EMBL/GenBank/DDBJ whole genome shotgun (WGS) entry which is preliminary data.</text>
</comment>
<keyword evidence="1" id="KW-0479">Metal-binding</keyword>
<organism evidence="3 4">
    <name type="scientific">Anaerobacillus alkalilacustris</name>
    <dbReference type="NCBI Taxonomy" id="393763"/>
    <lineage>
        <taxon>Bacteria</taxon>
        <taxon>Bacillati</taxon>
        <taxon>Bacillota</taxon>
        <taxon>Bacilli</taxon>
        <taxon>Bacillales</taxon>
        <taxon>Bacillaceae</taxon>
        <taxon>Anaerobacillus</taxon>
    </lineage>
</organism>
<dbReference type="GO" id="GO:0046872">
    <property type="term" value="F:metal ion binding"/>
    <property type="evidence" value="ECO:0007669"/>
    <property type="project" value="UniProtKB-KW"/>
</dbReference>
<keyword evidence="4" id="KW-1185">Reference proteome</keyword>
<dbReference type="SUPFAM" id="SSF53800">
    <property type="entry name" value="Chelatase"/>
    <property type="match status" value="1"/>
</dbReference>
<reference evidence="3 4" key="1">
    <citation type="submission" date="2016-10" db="EMBL/GenBank/DDBJ databases">
        <title>Draft genome sequences of four alkaliphilic bacteria belonging to the Anaerobacillus genus.</title>
        <authorList>
            <person name="Bassil N.M."/>
            <person name="Lloyd J.R."/>
        </authorList>
    </citation>
    <scope>NUCLEOTIDE SEQUENCE [LARGE SCALE GENOMIC DNA]</scope>
    <source>
        <strain evidence="3 4">DSM 18345</strain>
    </source>
</reference>
<dbReference type="CDD" id="cd03414">
    <property type="entry name" value="CbiX_SirB_C"/>
    <property type="match status" value="1"/>
</dbReference>
<sequence>MQAVLLVGHGSRNKFSNQQFIEFAKKVEVGCRALLFRYAFLELASPSIIEEIKCCVEKGAKEIIVYPLLLLSAGHAKYDIPDELVKAKQLFPEVDFQLEQPLGIQEVLLSILENRLKEQQYQKDDHSLVVFVGRGSNDQSAITDFETISGFLKDRLCTDSIEACFLVGGNTSFEAAIARAKQSNFDHIYVLPYFLFKGVLLKRIHQFVKSQQDERFTICEPIGTDEDIIHLVSDIIDNAVNKG</sequence>
<accession>A0A1S2LLU5</accession>
<evidence type="ECO:0000313" key="4">
    <source>
        <dbReference type="Proteomes" id="UP000179524"/>
    </source>
</evidence>
<gene>
    <name evidence="3" type="ORF">BKP37_10685</name>
</gene>
<dbReference type="Proteomes" id="UP000179524">
    <property type="component" value="Unassembled WGS sequence"/>
</dbReference>
<dbReference type="PANTHER" id="PTHR33542:SF3">
    <property type="entry name" value="SIROHYDROCHLORIN FERROCHELATASE, CHLOROPLASTIC"/>
    <property type="match status" value="1"/>
</dbReference>
<dbReference type="EMBL" id="MLQR01000028">
    <property type="protein sequence ID" value="OIJ13431.1"/>
    <property type="molecule type" value="Genomic_DNA"/>
</dbReference>
<evidence type="ECO:0000313" key="3">
    <source>
        <dbReference type="EMBL" id="OIJ13431.1"/>
    </source>
</evidence>
<protein>
    <recommendedName>
        <fullName evidence="5">Sirohydrochlorin chelatase</fullName>
    </recommendedName>
</protein>